<organism evidence="2 3">
    <name type="scientific">Hominisplanchenecus faecis</name>
    <dbReference type="NCBI Taxonomy" id="2885351"/>
    <lineage>
        <taxon>Bacteria</taxon>
        <taxon>Bacillati</taxon>
        <taxon>Bacillota</taxon>
        <taxon>Clostridia</taxon>
        <taxon>Lachnospirales</taxon>
        <taxon>Lachnospiraceae</taxon>
        <taxon>Hominisplanchenecus</taxon>
    </lineage>
</organism>
<evidence type="ECO:0000313" key="2">
    <source>
        <dbReference type="EMBL" id="MCC2148448.1"/>
    </source>
</evidence>
<keyword evidence="3" id="KW-1185">Reference proteome</keyword>
<dbReference type="InterPro" id="IPR049250">
    <property type="entry name" value="DUF6883"/>
</dbReference>
<feature type="domain" description="DUF6883" evidence="1">
    <location>
        <begin position="462"/>
        <end position="570"/>
    </location>
</feature>
<dbReference type="InterPro" id="IPR009319">
    <property type="entry name" value="Phage_A118_VSP1"/>
</dbReference>
<dbReference type="Pfam" id="PF21814">
    <property type="entry name" value="DUF6883"/>
    <property type="match status" value="1"/>
</dbReference>
<gene>
    <name evidence="2" type="ORF">LKD42_04150</name>
</gene>
<dbReference type="EMBL" id="JAJEQE010000008">
    <property type="protein sequence ID" value="MCC2148448.1"/>
    <property type="molecule type" value="Genomic_DNA"/>
</dbReference>
<dbReference type="Proteomes" id="UP001299235">
    <property type="component" value="Unassembled WGS sequence"/>
</dbReference>
<reference evidence="2 3" key="1">
    <citation type="submission" date="2021-10" db="EMBL/GenBank/DDBJ databases">
        <title>Anaerobic single-cell dispensing facilitates the cultivation of human gut bacteria.</title>
        <authorList>
            <person name="Afrizal A."/>
        </authorList>
    </citation>
    <scope>NUCLEOTIDE SEQUENCE [LARGE SCALE GENOMIC DNA]</scope>
    <source>
        <strain evidence="2 3">CLA-AA-H246</strain>
    </source>
</reference>
<sequence>MAGERTAPDVQRMGLQAEKIWREAERRIMEDVIRRIKKAGEITSTADYQINRLIEMGKSREEVERIIKEALGATWPEMFEMYDKVAEWEYVRNREIYEQVNDDFLTPEDNKWLRQITEAARKQTKDTLVNMAQSYGFSVLMAGKRVFTPFAEYYQKYVDTAIQDVVTGGTDYNSAIRKVVTQMTNSGLRVVDYASGHTNRADVAARRAVLTGVNQITAQISEHNAEKLGTDQFEVSWHPCARPDHQTWQGKVFSKEELRTVCGYGTVTGLCGANCRHTFHPFIPGVSERLYPDDWLEEQNKREAQTKEWNGKQLNAYEQTQQQRKMETAMRAQRQKIRLLQEAGADKDDIMLEKAKYQGQLNEYKQFSKKMGLLEQRERIYQDGLGKVATNTKQQNARYTPEMMRNAKIDSNQYERYKEVLKEDAGSLADFRQMKYNDPEKWKFVEMDYQRQKELLEHPELKLPNAETAILPEPKFTKYLFDENSQKGYPKGRAFTDRLGYEMGNWQELQKALKQGAVKYPAQYVDNNGYGDRYVQKMILYGKKETPANVVVAWLRTEDGTTKLTSAYIKEAK</sequence>
<proteinExistence type="predicted"/>
<protein>
    <submittedName>
        <fullName evidence="2">Phage minor capsid protein</fullName>
    </submittedName>
</protein>
<evidence type="ECO:0000313" key="3">
    <source>
        <dbReference type="Proteomes" id="UP001299235"/>
    </source>
</evidence>
<comment type="caution">
    <text evidence="2">The sequence shown here is derived from an EMBL/GenBank/DDBJ whole genome shotgun (WGS) entry which is preliminary data.</text>
</comment>
<dbReference type="RefSeq" id="WP_248834893.1">
    <property type="nucleotide sequence ID" value="NZ_JAJEQE010000008.1"/>
</dbReference>
<dbReference type="Pfam" id="PF06152">
    <property type="entry name" value="Phage_min_cap2"/>
    <property type="match status" value="1"/>
</dbReference>
<name>A0ABS8ETE6_9FIRM</name>
<accession>A0ABS8ETE6</accession>
<evidence type="ECO:0000259" key="1">
    <source>
        <dbReference type="Pfam" id="PF21814"/>
    </source>
</evidence>